<comment type="caution">
    <text evidence="2">The sequence shown here is derived from an EMBL/GenBank/DDBJ whole genome shotgun (WGS) entry which is preliminary data.</text>
</comment>
<dbReference type="RefSeq" id="WP_115518619.1">
    <property type="nucleotide sequence ID" value="NZ_QRGO01000003.1"/>
</dbReference>
<protein>
    <submittedName>
        <fullName evidence="2">Uncharacterized protein</fullName>
    </submittedName>
</protein>
<name>A0A371B0U9_9BRAD</name>
<feature type="transmembrane region" description="Helical" evidence="1">
    <location>
        <begin position="12"/>
        <end position="32"/>
    </location>
</feature>
<keyword evidence="3" id="KW-1185">Reference proteome</keyword>
<dbReference type="EMBL" id="QRGO01000003">
    <property type="protein sequence ID" value="RDV01103.1"/>
    <property type="molecule type" value="Genomic_DNA"/>
</dbReference>
<dbReference type="Proteomes" id="UP000263993">
    <property type="component" value="Unassembled WGS sequence"/>
</dbReference>
<gene>
    <name evidence="2" type="ORF">DXH78_17850</name>
</gene>
<accession>A0A371B0U9</accession>
<keyword evidence="1" id="KW-0472">Membrane</keyword>
<sequence>MKTGTQVQIALLFYTTFNLVVFTAAIYAGTLFPPLVPYAGLVITGFMTVGLIGGLPLAWLVGRSCPADWHKELLARPSPLAHEPGREI</sequence>
<dbReference type="OrthoDB" id="9850333at2"/>
<keyword evidence="1" id="KW-1133">Transmembrane helix</keyword>
<organism evidence="2 3">
    <name type="scientific">Undibacter mobilis</name>
    <dbReference type="NCBI Taxonomy" id="2292256"/>
    <lineage>
        <taxon>Bacteria</taxon>
        <taxon>Pseudomonadati</taxon>
        <taxon>Pseudomonadota</taxon>
        <taxon>Alphaproteobacteria</taxon>
        <taxon>Hyphomicrobiales</taxon>
        <taxon>Nitrobacteraceae</taxon>
        <taxon>Undibacter</taxon>
    </lineage>
</organism>
<reference evidence="3" key="1">
    <citation type="submission" date="2018-08" db="EMBL/GenBank/DDBJ databases">
        <authorList>
            <person name="Kim S.-J."/>
            <person name="Jung G.-Y."/>
        </authorList>
    </citation>
    <scope>NUCLEOTIDE SEQUENCE [LARGE SCALE GENOMIC DNA]</scope>
    <source>
        <strain evidence="3">GY_H</strain>
    </source>
</reference>
<dbReference type="AlphaFoldDB" id="A0A371B0U9"/>
<keyword evidence="1" id="KW-0812">Transmembrane</keyword>
<evidence type="ECO:0000313" key="2">
    <source>
        <dbReference type="EMBL" id="RDV01103.1"/>
    </source>
</evidence>
<evidence type="ECO:0000256" key="1">
    <source>
        <dbReference type="SAM" id="Phobius"/>
    </source>
</evidence>
<evidence type="ECO:0000313" key="3">
    <source>
        <dbReference type="Proteomes" id="UP000263993"/>
    </source>
</evidence>
<feature type="transmembrane region" description="Helical" evidence="1">
    <location>
        <begin position="38"/>
        <end position="61"/>
    </location>
</feature>
<proteinExistence type="predicted"/>